<keyword evidence="2" id="KW-1133">Transmembrane helix</keyword>
<keyword evidence="2" id="KW-0472">Membrane</keyword>
<feature type="transmembrane region" description="Helical" evidence="2">
    <location>
        <begin position="272"/>
        <end position="291"/>
    </location>
</feature>
<dbReference type="EMBL" id="AMZH03003016">
    <property type="protein sequence ID" value="RRT73694.1"/>
    <property type="molecule type" value="Genomic_DNA"/>
</dbReference>
<comment type="caution">
    <text evidence="3">The sequence shown here is derived from an EMBL/GenBank/DDBJ whole genome shotgun (WGS) entry which is preliminary data.</text>
</comment>
<feature type="compositionally biased region" description="Polar residues" evidence="1">
    <location>
        <begin position="128"/>
        <end position="137"/>
    </location>
</feature>
<feature type="region of interest" description="Disordered" evidence="1">
    <location>
        <begin position="113"/>
        <end position="145"/>
    </location>
</feature>
<proteinExistence type="predicted"/>
<dbReference type="AlphaFoldDB" id="A0A427ABS7"/>
<evidence type="ECO:0000313" key="3">
    <source>
        <dbReference type="EMBL" id="RRT73694.1"/>
    </source>
</evidence>
<sequence length="293" mass="31985">MAPTPSSVCRDPQTLVLAANVSHHRRLLPHLGCSSTLLHATPAEGSSSLLEPAADVLDKNQHQIDADLPCRRGSLPAIEIPSLPTPSTLLPLWPQPISPPTLPLSSSLTLSPLPSTPVASSHIRQKQRSLASSTTTTHPRHRPLSQPLWPPAAYLRRPFFLIGFLLLHRTHRRQSALSRSYNLFHLRRLAAGAHLTSIDDALCCSFSSLLQAPPHQPLIAKSSRLAFPWDPDALGPQPPARRRRLRQQSSATTTTFDLYIPLLLPPLSAPTAQAVIAAVTAAILLCFIKFYEV</sequence>
<name>A0A427ABS7_ENSVE</name>
<dbReference type="Proteomes" id="UP000287651">
    <property type="component" value="Unassembled WGS sequence"/>
</dbReference>
<evidence type="ECO:0000313" key="4">
    <source>
        <dbReference type="Proteomes" id="UP000287651"/>
    </source>
</evidence>
<reference evidence="3 4" key="1">
    <citation type="journal article" date="2014" name="Agronomy (Basel)">
        <title>A Draft Genome Sequence for Ensete ventricosum, the Drought-Tolerant Tree Against Hunger.</title>
        <authorList>
            <person name="Harrison J."/>
            <person name="Moore K.A."/>
            <person name="Paszkiewicz K."/>
            <person name="Jones T."/>
            <person name="Grant M."/>
            <person name="Ambacheew D."/>
            <person name="Muzemil S."/>
            <person name="Studholme D.J."/>
        </authorList>
    </citation>
    <scope>NUCLEOTIDE SEQUENCE [LARGE SCALE GENOMIC DNA]</scope>
</reference>
<keyword evidence="2" id="KW-0812">Transmembrane</keyword>
<protein>
    <submittedName>
        <fullName evidence="3">Uncharacterized protein</fullName>
    </submittedName>
</protein>
<evidence type="ECO:0000256" key="1">
    <source>
        <dbReference type="SAM" id="MobiDB-lite"/>
    </source>
</evidence>
<accession>A0A427ABS7</accession>
<evidence type="ECO:0000256" key="2">
    <source>
        <dbReference type="SAM" id="Phobius"/>
    </source>
</evidence>
<organism evidence="3 4">
    <name type="scientific">Ensete ventricosum</name>
    <name type="common">Abyssinian banana</name>
    <name type="synonym">Musa ensete</name>
    <dbReference type="NCBI Taxonomy" id="4639"/>
    <lineage>
        <taxon>Eukaryota</taxon>
        <taxon>Viridiplantae</taxon>
        <taxon>Streptophyta</taxon>
        <taxon>Embryophyta</taxon>
        <taxon>Tracheophyta</taxon>
        <taxon>Spermatophyta</taxon>
        <taxon>Magnoliopsida</taxon>
        <taxon>Liliopsida</taxon>
        <taxon>Zingiberales</taxon>
        <taxon>Musaceae</taxon>
        <taxon>Ensete</taxon>
    </lineage>
</organism>
<gene>
    <name evidence="3" type="ORF">B296_00006126</name>
</gene>